<dbReference type="Proteomes" id="UP000289708">
    <property type="component" value="Unassembled WGS sequence"/>
</dbReference>
<dbReference type="RefSeq" id="WP_128779431.1">
    <property type="nucleotide sequence ID" value="NZ_RYFI01000031.1"/>
</dbReference>
<sequence>MPAVRQTETFSKWFEKLRDQRAKARIAARIRRIEVTGNFGDVKNLKDKVSELRVDYGPGYRVYFTDRGEEIVILLCGGDKDTQGKDIETAKALAKGLEE</sequence>
<dbReference type="InterPro" id="IPR014056">
    <property type="entry name" value="TypeIITA-like_toxin_pred"/>
</dbReference>
<evidence type="ECO:0000313" key="1">
    <source>
        <dbReference type="EMBL" id="RXF67701.1"/>
    </source>
</evidence>
<dbReference type="OrthoDB" id="5296237at2"/>
<dbReference type="PANTHER" id="PTHR41791:SF1">
    <property type="entry name" value="SSL7039 PROTEIN"/>
    <property type="match status" value="1"/>
</dbReference>
<dbReference type="PANTHER" id="PTHR41791">
    <property type="entry name" value="SSL7039 PROTEIN"/>
    <property type="match status" value="1"/>
</dbReference>
<dbReference type="InterPro" id="IPR009241">
    <property type="entry name" value="HigB-like"/>
</dbReference>
<dbReference type="NCBIfam" id="TIGR02683">
    <property type="entry name" value="upstrm_HI1419"/>
    <property type="match status" value="1"/>
</dbReference>
<dbReference type="AlphaFoldDB" id="A0A4Q0M442"/>
<reference evidence="1 2" key="1">
    <citation type="submission" date="2018-12" db="EMBL/GenBank/DDBJ databases">
        <title>bacterium Hansschlegelia zhihuaiae S113.</title>
        <authorList>
            <person name="He J."/>
        </authorList>
    </citation>
    <scope>NUCLEOTIDE SEQUENCE [LARGE SCALE GENOMIC DNA]</scope>
    <source>
        <strain evidence="1 2">S 113</strain>
    </source>
</reference>
<accession>A0A4Q0M442</accession>
<organism evidence="1 2">
    <name type="scientific">Hansschlegelia zhihuaiae</name>
    <dbReference type="NCBI Taxonomy" id="405005"/>
    <lineage>
        <taxon>Bacteria</taxon>
        <taxon>Pseudomonadati</taxon>
        <taxon>Pseudomonadota</taxon>
        <taxon>Alphaproteobacteria</taxon>
        <taxon>Hyphomicrobiales</taxon>
        <taxon>Methylopilaceae</taxon>
        <taxon>Hansschlegelia</taxon>
    </lineage>
</organism>
<dbReference type="Pfam" id="PF05973">
    <property type="entry name" value="Gp49"/>
    <property type="match status" value="1"/>
</dbReference>
<protein>
    <submittedName>
        <fullName evidence="1">Type II toxin-antitoxin system RelE/ParE family toxin</fullName>
    </submittedName>
</protein>
<dbReference type="EMBL" id="RYFI01000031">
    <property type="protein sequence ID" value="RXF67701.1"/>
    <property type="molecule type" value="Genomic_DNA"/>
</dbReference>
<dbReference type="PIRSF" id="PIRSF028744">
    <property type="entry name" value="Addict_mod_HI1419"/>
    <property type="match status" value="1"/>
</dbReference>
<dbReference type="SUPFAM" id="SSF143011">
    <property type="entry name" value="RelE-like"/>
    <property type="match status" value="1"/>
</dbReference>
<name>A0A4Q0M442_9HYPH</name>
<comment type="caution">
    <text evidence="1">The sequence shown here is derived from an EMBL/GenBank/DDBJ whole genome shotgun (WGS) entry which is preliminary data.</text>
</comment>
<keyword evidence="2" id="KW-1185">Reference proteome</keyword>
<dbReference type="InterPro" id="IPR035093">
    <property type="entry name" value="RelE/ParE_toxin_dom_sf"/>
</dbReference>
<evidence type="ECO:0000313" key="2">
    <source>
        <dbReference type="Proteomes" id="UP000289708"/>
    </source>
</evidence>
<proteinExistence type="predicted"/>
<gene>
    <name evidence="1" type="ORF">EK403_21095</name>
</gene>